<dbReference type="Proteomes" id="UP000276282">
    <property type="component" value="Unassembled WGS sequence"/>
</dbReference>
<proteinExistence type="predicted"/>
<evidence type="ECO:0000313" key="2">
    <source>
        <dbReference type="EMBL" id="RKS55613.1"/>
    </source>
</evidence>
<dbReference type="AlphaFoldDB" id="A0A495PYQ8"/>
<keyword evidence="1" id="KW-0812">Transmembrane</keyword>
<sequence>MSQNRRKRRQRKKDERPVESTITKKDRLYGILALAGIFTVVLIFYFFEAIFYFFYLLFSNK</sequence>
<keyword evidence="1" id="KW-0472">Membrane</keyword>
<gene>
    <name evidence="2" type="ORF">BC962_0580</name>
</gene>
<protein>
    <submittedName>
        <fullName evidence="2">Uncharacterized protein</fullName>
    </submittedName>
</protein>
<feature type="transmembrane region" description="Helical" evidence="1">
    <location>
        <begin position="31"/>
        <end position="58"/>
    </location>
</feature>
<accession>A0A495PYQ8</accession>
<keyword evidence="3" id="KW-1185">Reference proteome</keyword>
<comment type="caution">
    <text evidence="2">The sequence shown here is derived from an EMBL/GenBank/DDBJ whole genome shotgun (WGS) entry which is preliminary data.</text>
</comment>
<dbReference type="RefSeq" id="WP_121344409.1">
    <property type="nucleotide sequence ID" value="NZ_RBLG01000001.1"/>
</dbReference>
<evidence type="ECO:0000256" key="1">
    <source>
        <dbReference type="SAM" id="Phobius"/>
    </source>
</evidence>
<name>A0A495PYQ8_9FLAO</name>
<keyword evidence="1" id="KW-1133">Transmembrane helix</keyword>
<evidence type="ECO:0000313" key="3">
    <source>
        <dbReference type="Proteomes" id="UP000276282"/>
    </source>
</evidence>
<dbReference type="EMBL" id="RBLG01000001">
    <property type="protein sequence ID" value="RKS55613.1"/>
    <property type="molecule type" value="Genomic_DNA"/>
</dbReference>
<reference evidence="2 3" key="1">
    <citation type="submission" date="2018-10" db="EMBL/GenBank/DDBJ databases">
        <title>Genomic Encyclopedia of Archaeal and Bacterial Type Strains, Phase II (KMG-II): from individual species to whole genera.</title>
        <authorList>
            <person name="Goeker M."/>
        </authorList>
    </citation>
    <scope>NUCLEOTIDE SEQUENCE [LARGE SCALE GENOMIC DNA]</scope>
    <source>
        <strain evidence="2 3">DSM 19839</strain>
    </source>
</reference>
<organism evidence="2 3">
    <name type="scientific">Gillisia mitskevichiae</name>
    <dbReference type="NCBI Taxonomy" id="270921"/>
    <lineage>
        <taxon>Bacteria</taxon>
        <taxon>Pseudomonadati</taxon>
        <taxon>Bacteroidota</taxon>
        <taxon>Flavobacteriia</taxon>
        <taxon>Flavobacteriales</taxon>
        <taxon>Flavobacteriaceae</taxon>
        <taxon>Gillisia</taxon>
    </lineage>
</organism>